<name>A0A919M8P3_9ACTN</name>
<keyword evidence="3" id="KW-1185">Reference proteome</keyword>
<dbReference type="InterPro" id="IPR004942">
    <property type="entry name" value="Roadblock/LAMTOR2_dom"/>
</dbReference>
<dbReference type="RefSeq" id="WP_203817204.1">
    <property type="nucleotide sequence ID" value="NZ_BAAABP010000071.1"/>
</dbReference>
<evidence type="ECO:0000313" key="2">
    <source>
        <dbReference type="EMBL" id="GIE10681.1"/>
    </source>
</evidence>
<dbReference type="SMART" id="SM00960">
    <property type="entry name" value="Robl_LC7"/>
    <property type="match status" value="1"/>
</dbReference>
<dbReference type="EMBL" id="BOMM01000016">
    <property type="protein sequence ID" value="GIE10681.1"/>
    <property type="molecule type" value="Genomic_DNA"/>
</dbReference>
<organism evidence="2 3">
    <name type="scientific">Paractinoplanes ferrugineus</name>
    <dbReference type="NCBI Taxonomy" id="113564"/>
    <lineage>
        <taxon>Bacteria</taxon>
        <taxon>Bacillati</taxon>
        <taxon>Actinomycetota</taxon>
        <taxon>Actinomycetes</taxon>
        <taxon>Micromonosporales</taxon>
        <taxon>Micromonosporaceae</taxon>
        <taxon>Paractinoplanes</taxon>
    </lineage>
</organism>
<dbReference type="Pfam" id="PF03259">
    <property type="entry name" value="Robl_LC7"/>
    <property type="match status" value="1"/>
</dbReference>
<sequence>MTQHGSLTGDPLGRVNWLIDRLMKEVPTIRYAVLISADGLHLATAGELDRDRAESAAALTAGFLSITRQFGGVFGLGPAPENLTMRYPGGHLAFLRIDDAAGEFAAALIVAGTPQTQISALGYAMSAFSAAVGHALTPEIRHGLHRQTLPTPAY</sequence>
<proteinExistence type="predicted"/>
<reference evidence="2" key="1">
    <citation type="submission" date="2021-01" db="EMBL/GenBank/DDBJ databases">
        <title>Whole genome shotgun sequence of Actinoplanes ferrugineus NBRC 15555.</title>
        <authorList>
            <person name="Komaki H."/>
            <person name="Tamura T."/>
        </authorList>
    </citation>
    <scope>NUCLEOTIDE SEQUENCE</scope>
    <source>
        <strain evidence="2">NBRC 15555</strain>
    </source>
</reference>
<accession>A0A919M8P3</accession>
<dbReference type="SUPFAM" id="SSF103196">
    <property type="entry name" value="Roadblock/LC7 domain"/>
    <property type="match status" value="1"/>
</dbReference>
<evidence type="ECO:0000259" key="1">
    <source>
        <dbReference type="SMART" id="SM00960"/>
    </source>
</evidence>
<protein>
    <submittedName>
        <fullName evidence="2">Dynein regulation protein LC7</fullName>
    </submittedName>
</protein>
<evidence type="ECO:0000313" key="3">
    <source>
        <dbReference type="Proteomes" id="UP000598174"/>
    </source>
</evidence>
<dbReference type="AlphaFoldDB" id="A0A919M8P3"/>
<dbReference type="PANTHER" id="PTHR36222">
    <property type="entry name" value="SERINE PROTEASE INHIBITOR RV3364C"/>
    <property type="match status" value="1"/>
</dbReference>
<dbReference type="InterPro" id="IPR053141">
    <property type="entry name" value="Mycobact_SerProt_Inhib_Rv3364c"/>
</dbReference>
<feature type="domain" description="Roadblock/LAMTOR2" evidence="1">
    <location>
        <begin position="16"/>
        <end position="112"/>
    </location>
</feature>
<gene>
    <name evidence="2" type="ORF">Afe05nite_25210</name>
</gene>
<dbReference type="PANTHER" id="PTHR36222:SF1">
    <property type="entry name" value="SERINE PROTEASE INHIBITOR RV3364C"/>
    <property type="match status" value="1"/>
</dbReference>
<dbReference type="Gene3D" id="3.30.450.30">
    <property type="entry name" value="Dynein light chain 2a, cytoplasmic"/>
    <property type="match status" value="1"/>
</dbReference>
<comment type="caution">
    <text evidence="2">The sequence shown here is derived from an EMBL/GenBank/DDBJ whole genome shotgun (WGS) entry which is preliminary data.</text>
</comment>
<dbReference type="Proteomes" id="UP000598174">
    <property type="component" value="Unassembled WGS sequence"/>
</dbReference>